<name>A0A5J6V4V2_9MICO</name>
<feature type="region of interest" description="Disordered" evidence="1">
    <location>
        <begin position="1"/>
        <end position="36"/>
    </location>
</feature>
<dbReference type="Proteomes" id="UP000326546">
    <property type="component" value="Chromosome"/>
</dbReference>
<feature type="compositionally biased region" description="Basic and acidic residues" evidence="1">
    <location>
        <begin position="100"/>
        <end position="109"/>
    </location>
</feature>
<evidence type="ECO:0000256" key="1">
    <source>
        <dbReference type="SAM" id="MobiDB-lite"/>
    </source>
</evidence>
<gene>
    <name evidence="2" type="ORF">FY030_04680</name>
</gene>
<feature type="compositionally biased region" description="Basic and acidic residues" evidence="1">
    <location>
        <begin position="1"/>
        <end position="10"/>
    </location>
</feature>
<dbReference type="EMBL" id="CP044427">
    <property type="protein sequence ID" value="QFG68102.1"/>
    <property type="molecule type" value="Genomic_DNA"/>
</dbReference>
<sequence>MSDQDRRADGVDEDADAAAPMIVLGERGDPDVEDTTLEELRRQREELLRERAEAQERIRADRERAEAELRAERERTEQELIERQRQIDDAERDLLAAERRVRRQAERRGNSHTVPKVTRSSTPLPRGAGCGPRGRPGSWPESWLSRG</sequence>
<accession>A0A5J6V4V2</accession>
<dbReference type="AlphaFoldDB" id="A0A5J6V4V2"/>
<dbReference type="KEGG" id="serw:FY030_04680"/>
<evidence type="ECO:0000313" key="2">
    <source>
        <dbReference type="EMBL" id="QFG68102.1"/>
    </source>
</evidence>
<keyword evidence="3" id="KW-1185">Reference proteome</keyword>
<proteinExistence type="predicted"/>
<dbReference type="RefSeq" id="WP_158060492.1">
    <property type="nucleotide sequence ID" value="NZ_CP044427.1"/>
</dbReference>
<evidence type="ECO:0000313" key="3">
    <source>
        <dbReference type="Proteomes" id="UP000326546"/>
    </source>
</evidence>
<organism evidence="2 3">
    <name type="scientific">Ornithinimicrobium pratense</name>
    <dbReference type="NCBI Taxonomy" id="2593973"/>
    <lineage>
        <taxon>Bacteria</taxon>
        <taxon>Bacillati</taxon>
        <taxon>Actinomycetota</taxon>
        <taxon>Actinomycetes</taxon>
        <taxon>Micrococcales</taxon>
        <taxon>Ornithinimicrobiaceae</taxon>
        <taxon>Ornithinimicrobium</taxon>
    </lineage>
</organism>
<reference evidence="2 3" key="1">
    <citation type="submission" date="2019-09" db="EMBL/GenBank/DDBJ databases">
        <title>Serinicoccus pratensis sp. nov., isolated from meadow soil.</title>
        <authorList>
            <person name="Zhang W."/>
        </authorList>
    </citation>
    <scope>NUCLEOTIDE SEQUENCE [LARGE SCALE GENOMIC DNA]</scope>
    <source>
        <strain evidence="2 3">W204</strain>
    </source>
</reference>
<feature type="region of interest" description="Disordered" evidence="1">
    <location>
        <begin position="53"/>
        <end position="78"/>
    </location>
</feature>
<protein>
    <submittedName>
        <fullName evidence="2">Uncharacterized protein</fullName>
    </submittedName>
</protein>
<feature type="region of interest" description="Disordered" evidence="1">
    <location>
        <begin position="100"/>
        <end position="147"/>
    </location>
</feature>